<gene>
    <name evidence="1" type="ORF">PSYJA_46226</name>
</gene>
<reference evidence="1 2" key="1">
    <citation type="journal article" date="2011" name="PLoS Pathog.">
        <title>Dynamic evolution of pathogenicity revealed by sequencing and comparative genomics of 19 Pseudomonas syringae isolates.</title>
        <authorList>
            <person name="Baltrus D.A."/>
            <person name="Nishimura M.T."/>
            <person name="Romanchuk A."/>
            <person name="Chang J.H."/>
            <person name="Mukhtar M.S."/>
            <person name="Cherkis K."/>
            <person name="Roach J."/>
            <person name="Grant S.R."/>
            <person name="Jones C.D."/>
            <person name="Dangl J.L."/>
        </authorList>
    </citation>
    <scope>NUCLEOTIDE SEQUENCE [LARGE SCALE GENOMIC DNA]</scope>
    <source>
        <strain evidence="2">M301072PT</strain>
    </source>
</reference>
<feature type="non-terminal residue" evidence="1">
    <location>
        <position position="35"/>
    </location>
</feature>
<protein>
    <submittedName>
        <fullName evidence="1">Transposase IS4 family protein</fullName>
    </submittedName>
</protein>
<sequence length="35" mass="3794">KHQLAPPILAVINGYLQDKGLSLRQGTIVDATIIH</sequence>
<dbReference type="Proteomes" id="UP000004471">
    <property type="component" value="Unassembled WGS sequence"/>
</dbReference>
<accession>F3G0S6</accession>
<dbReference type="AlphaFoldDB" id="F3G0S6"/>
<dbReference type="EMBL" id="AEAH01004393">
    <property type="protein sequence ID" value="EGH36068.1"/>
    <property type="molecule type" value="Genomic_DNA"/>
</dbReference>
<evidence type="ECO:0000313" key="2">
    <source>
        <dbReference type="Proteomes" id="UP000004471"/>
    </source>
</evidence>
<comment type="caution">
    <text evidence="1">The sequence shown here is derived from an EMBL/GenBank/DDBJ whole genome shotgun (WGS) entry which is preliminary data.</text>
</comment>
<organism evidence="1 2">
    <name type="scientific">Pseudomonas syringae pv. japonica str. M301072</name>
    <dbReference type="NCBI Taxonomy" id="629262"/>
    <lineage>
        <taxon>Bacteria</taxon>
        <taxon>Pseudomonadati</taxon>
        <taxon>Pseudomonadota</taxon>
        <taxon>Gammaproteobacteria</taxon>
        <taxon>Pseudomonadales</taxon>
        <taxon>Pseudomonadaceae</taxon>
        <taxon>Pseudomonas</taxon>
        <taxon>Pseudomonas syringae</taxon>
    </lineage>
</organism>
<dbReference type="HOGENOM" id="CLU_3370171_0_0_6"/>
<proteinExistence type="predicted"/>
<name>F3G0S6_PSESX</name>
<feature type="non-terminal residue" evidence="1">
    <location>
        <position position="1"/>
    </location>
</feature>
<evidence type="ECO:0000313" key="1">
    <source>
        <dbReference type="EMBL" id="EGH36068.1"/>
    </source>
</evidence>